<dbReference type="InterPro" id="IPR036179">
    <property type="entry name" value="Ig-like_dom_sf"/>
</dbReference>
<evidence type="ECO:0000256" key="22">
    <source>
        <dbReference type="PIRSR" id="PIRSR621190-2"/>
    </source>
</evidence>
<dbReference type="Gene3D" id="1.25.40.20">
    <property type="entry name" value="Ankyrin repeat-containing domain"/>
    <property type="match status" value="2"/>
</dbReference>
<comment type="pathway">
    <text evidence="3">Protein modification; protein ubiquitination.</text>
</comment>
<dbReference type="PROSITE" id="PS50297">
    <property type="entry name" value="ANK_REP_REGION"/>
    <property type="match status" value="4"/>
</dbReference>
<evidence type="ECO:0000256" key="6">
    <source>
        <dbReference type="ARBA" id="ARBA00022490"/>
    </source>
</evidence>
<dbReference type="GO" id="GO:0061630">
    <property type="term" value="F:ubiquitin protein ligase activity"/>
    <property type="evidence" value="ECO:0007669"/>
    <property type="project" value="UniProtKB-EC"/>
</dbReference>
<evidence type="ECO:0000256" key="13">
    <source>
        <dbReference type="ARBA" id="ARBA00022801"/>
    </source>
</evidence>
<evidence type="ECO:0000313" key="34">
    <source>
        <dbReference type="Proteomes" id="UP000618051"/>
    </source>
</evidence>
<feature type="region of interest" description="Disordered" evidence="26">
    <location>
        <begin position="1114"/>
        <end position="1133"/>
    </location>
</feature>
<feature type="binding site" evidence="22">
    <location>
        <position position="1445"/>
    </location>
    <ligand>
        <name>Zn(2+)</name>
        <dbReference type="ChEBI" id="CHEBI:29105"/>
        <label>1</label>
    </ligand>
</feature>
<evidence type="ECO:0000256" key="23">
    <source>
        <dbReference type="PROSITE-ProRule" id="PRU00023"/>
    </source>
</evidence>
<evidence type="ECO:0000256" key="15">
    <source>
        <dbReference type="ARBA" id="ARBA00022976"/>
    </source>
</evidence>
<feature type="domain" description="Ig-like" evidence="29">
    <location>
        <begin position="1589"/>
        <end position="1664"/>
    </location>
</feature>
<evidence type="ECO:0000313" key="33">
    <source>
        <dbReference type="EMBL" id="KAI1231511.1"/>
    </source>
</evidence>
<evidence type="ECO:0000259" key="30">
    <source>
        <dbReference type="PROSITE" id="PS51416"/>
    </source>
</evidence>
<dbReference type="Pfam" id="PF00569">
    <property type="entry name" value="ZZ"/>
    <property type="match status" value="1"/>
</dbReference>
<evidence type="ECO:0000256" key="25">
    <source>
        <dbReference type="PROSITE-ProRule" id="PRU01005"/>
    </source>
</evidence>
<feature type="disulfide bond" evidence="25">
    <location>
        <begin position="1549"/>
        <end position="1583"/>
    </location>
</feature>
<comment type="caution">
    <text evidence="25">Lacks conserved residue(s) required for the propagation of feature annotation.</text>
</comment>
<proteinExistence type="inferred from homology"/>
<evidence type="ECO:0000259" key="28">
    <source>
        <dbReference type="PROSITE" id="PS50135"/>
    </source>
</evidence>
<dbReference type="Pfam" id="PF06701">
    <property type="entry name" value="MIB_HERC2"/>
    <property type="match status" value="2"/>
</dbReference>
<dbReference type="Proteomes" id="UP000618051">
    <property type="component" value="Unassembled WGS sequence"/>
</dbReference>
<feature type="binding site" evidence="22">
    <location>
        <position position="1474"/>
    </location>
    <ligand>
        <name>Zn(2+)</name>
        <dbReference type="ChEBI" id="CHEBI:29105"/>
        <label>1</label>
    </ligand>
</feature>
<dbReference type="GO" id="GO:0031012">
    <property type="term" value="C:extracellular matrix"/>
    <property type="evidence" value="ECO:0007669"/>
    <property type="project" value="InterPro"/>
</dbReference>
<dbReference type="FunFam" id="3.30.40.10:FF:000261">
    <property type="entry name" value="Mindbomb E3 ubiquitin protein ligase 2"/>
    <property type="match status" value="1"/>
</dbReference>
<dbReference type="CDD" id="cd16726">
    <property type="entry name" value="RING-HC_MIB2_rpt1"/>
    <property type="match status" value="1"/>
</dbReference>
<dbReference type="PANTHER" id="PTHR24202:SF4">
    <property type="entry name" value="E3 UBIQUITIN-PROTEIN LIGASE MIB2-RELATED"/>
    <property type="match status" value="1"/>
</dbReference>
<dbReference type="Gene3D" id="3.30.60.90">
    <property type="match status" value="1"/>
</dbReference>
<dbReference type="Gene3D" id="3.30.40.10">
    <property type="entry name" value="Zinc/RING finger domain, C3HC4 (zinc finger)"/>
    <property type="match status" value="2"/>
</dbReference>
<evidence type="ECO:0000256" key="26">
    <source>
        <dbReference type="SAM" id="MobiDB-lite"/>
    </source>
</evidence>
<dbReference type="InterPro" id="IPR042056">
    <property type="entry name" value="MIB1/2_ZZ"/>
</dbReference>
<dbReference type="Gene3D" id="3.40.390.10">
    <property type="entry name" value="Collagenase (Catalytic Domain)"/>
    <property type="match status" value="1"/>
</dbReference>
<dbReference type="FunFam" id="3.30.40.10:FF:000094">
    <property type="entry name" value="E3 ubiquitin-protein ligase MIB2 isoform X1"/>
    <property type="match status" value="1"/>
</dbReference>
<dbReference type="Gene3D" id="2.60.40.10">
    <property type="entry name" value="Immunoglobulins"/>
    <property type="match status" value="1"/>
</dbReference>
<evidence type="ECO:0000256" key="14">
    <source>
        <dbReference type="ARBA" id="ARBA00022833"/>
    </source>
</evidence>
<comment type="cofactor">
    <cofactor evidence="22">
        <name>Zn(2+)</name>
        <dbReference type="ChEBI" id="CHEBI:29105"/>
    </cofactor>
    <text evidence="22">Binds 2 Zn(2+) ions per subunit.</text>
</comment>
<evidence type="ECO:0000256" key="5">
    <source>
        <dbReference type="ARBA" id="ARBA00012483"/>
    </source>
</evidence>
<dbReference type="InterPro" id="IPR003582">
    <property type="entry name" value="ShKT_dom"/>
</dbReference>
<dbReference type="FunFam" id="2.30.30.40:FF:000078">
    <property type="entry name" value="Putative e3 ubiquitin-protein ligase mib2"/>
    <property type="match status" value="1"/>
</dbReference>
<dbReference type="InterPro" id="IPR001841">
    <property type="entry name" value="Znf_RING"/>
</dbReference>
<feature type="domain" description="ShKT" evidence="31">
    <location>
        <begin position="1549"/>
        <end position="1583"/>
    </location>
</feature>
<evidence type="ECO:0000256" key="24">
    <source>
        <dbReference type="PROSITE-ProRule" id="PRU00228"/>
    </source>
</evidence>
<dbReference type="EC" id="2.3.2.27" evidence="5"/>
<comment type="subcellular location">
    <subcellularLocation>
        <location evidence="2">Cytoplasm</location>
    </subcellularLocation>
</comment>
<dbReference type="PRINTS" id="PR00138">
    <property type="entry name" value="MATRIXIN"/>
</dbReference>
<evidence type="ECO:0000259" key="31">
    <source>
        <dbReference type="PROSITE" id="PS51670"/>
    </source>
</evidence>
<dbReference type="PROSITE" id="PS01357">
    <property type="entry name" value="ZF_ZZ_1"/>
    <property type="match status" value="1"/>
</dbReference>
<gene>
    <name evidence="33" type="ORF">IHE44_0007964</name>
    <name evidence="32" type="ORF">IHE44_014871</name>
</gene>
<dbReference type="EMBL" id="JADDUC010000093">
    <property type="protein sequence ID" value="KAG0119179.1"/>
    <property type="molecule type" value="Genomic_DNA"/>
</dbReference>
<feature type="binding site" evidence="22">
    <location>
        <position position="1443"/>
    </location>
    <ligand>
        <name>Zn(2+)</name>
        <dbReference type="ChEBI" id="CHEBI:29105"/>
        <label>1</label>
    </ligand>
</feature>
<comment type="function">
    <text evidence="17">E3 ubiquitin-protein ligase that mediates ubiquitination of Delta receptors, which act as ligands of Notch proteins. Positively regulates the Delta-mediated Notch signaling by ubiquitinating the intracellular domain of Delta, leading to endocytosis of Delta receptors.</text>
</comment>
<dbReference type="GO" id="GO:0007219">
    <property type="term" value="P:Notch signaling pathway"/>
    <property type="evidence" value="ECO:0007669"/>
    <property type="project" value="UniProtKB-KW"/>
</dbReference>
<evidence type="ECO:0000256" key="2">
    <source>
        <dbReference type="ARBA" id="ARBA00004496"/>
    </source>
</evidence>
<dbReference type="PROSITE" id="PS50088">
    <property type="entry name" value="ANK_REPEAT"/>
    <property type="match status" value="4"/>
</dbReference>
<evidence type="ECO:0000256" key="3">
    <source>
        <dbReference type="ARBA" id="ARBA00004906"/>
    </source>
</evidence>
<feature type="repeat" description="ANK" evidence="23">
    <location>
        <begin position="646"/>
        <end position="678"/>
    </location>
</feature>
<evidence type="ECO:0000256" key="9">
    <source>
        <dbReference type="ARBA" id="ARBA00022723"/>
    </source>
</evidence>
<dbReference type="InterPro" id="IPR006026">
    <property type="entry name" value="Peptidase_Metallo"/>
</dbReference>
<keyword evidence="12" id="KW-0833">Ubl conjugation pathway</keyword>
<dbReference type="InterPro" id="IPR036770">
    <property type="entry name" value="Ankyrin_rpt-contain_sf"/>
</dbReference>
<dbReference type="CDD" id="cd02339">
    <property type="entry name" value="ZZ_Mind_bomb"/>
    <property type="match status" value="1"/>
</dbReference>
<dbReference type="Pfam" id="PF18346">
    <property type="entry name" value="SH3_15"/>
    <property type="match status" value="2"/>
</dbReference>
<evidence type="ECO:0000259" key="29">
    <source>
        <dbReference type="PROSITE" id="PS50835"/>
    </source>
</evidence>
<feature type="region of interest" description="Disordered" evidence="26">
    <location>
        <begin position="1045"/>
        <end position="1108"/>
    </location>
</feature>
<dbReference type="InterPro" id="IPR013783">
    <property type="entry name" value="Ig-like_fold"/>
</dbReference>
<evidence type="ECO:0000256" key="17">
    <source>
        <dbReference type="ARBA" id="ARBA00056224"/>
    </source>
</evidence>
<dbReference type="PROSITE" id="PS51670">
    <property type="entry name" value="SHKT"/>
    <property type="match status" value="1"/>
</dbReference>
<dbReference type="FunFam" id="2.30.30.40:FF:000044">
    <property type="entry name" value="E3 ubiquitin-protein ligase MIB2, putative"/>
    <property type="match status" value="1"/>
</dbReference>
<feature type="binding site" evidence="22">
    <location>
        <position position="1477"/>
    </location>
    <ligand>
        <name>Ca(2+)</name>
        <dbReference type="ChEBI" id="CHEBI:29108"/>
        <label>1</label>
    </ligand>
</feature>
<keyword evidence="16 23" id="KW-0040">ANK repeat</keyword>
<feature type="binding site" evidence="22">
    <location>
        <position position="1479"/>
    </location>
    <ligand>
        <name>Ca(2+)</name>
        <dbReference type="ChEBI" id="CHEBI:29108"/>
        <label>3</label>
    </ligand>
</feature>
<feature type="binding site" evidence="22">
    <location>
        <position position="1523"/>
    </location>
    <ligand>
        <name>Zn(2+)</name>
        <dbReference type="ChEBI" id="CHEBI:29105"/>
        <label>2</label>
        <note>catalytic</note>
    </ligand>
</feature>
<dbReference type="SMART" id="SM00254">
    <property type="entry name" value="ShKT"/>
    <property type="match status" value="1"/>
</dbReference>
<dbReference type="SMART" id="SM00235">
    <property type="entry name" value="ZnMc"/>
    <property type="match status" value="1"/>
</dbReference>
<dbReference type="EMBL" id="JADDUC020000026">
    <property type="protein sequence ID" value="KAI1231511.1"/>
    <property type="molecule type" value="Genomic_DNA"/>
</dbReference>
<reference evidence="33" key="3">
    <citation type="submission" date="2022-01" db="EMBL/GenBank/DDBJ databases">
        <authorList>
            <person name="Rubenstein D.R."/>
        </authorList>
    </citation>
    <scope>NUCLEOTIDE SEQUENCE</scope>
    <source>
        <strain evidence="33">SS15</strain>
        <tissue evidence="33">Liver</tissue>
    </source>
</reference>
<evidence type="ECO:0000256" key="20">
    <source>
        <dbReference type="ARBA" id="ARBA00080621"/>
    </source>
</evidence>
<dbReference type="UniPathway" id="UPA00143"/>
<dbReference type="InterPro" id="IPR021190">
    <property type="entry name" value="Pept_M10A"/>
</dbReference>
<dbReference type="GO" id="GO:0006508">
    <property type="term" value="P:proteolysis"/>
    <property type="evidence" value="ECO:0007669"/>
    <property type="project" value="UniProtKB-KW"/>
</dbReference>
<evidence type="ECO:0000256" key="19">
    <source>
        <dbReference type="ARBA" id="ARBA00078905"/>
    </source>
</evidence>
<keyword evidence="9 22" id="KW-0479">Metal-binding</keyword>
<dbReference type="InterPro" id="IPR033739">
    <property type="entry name" value="M10A_MMP"/>
</dbReference>
<keyword evidence="15" id="KW-0914">Notch signaling pathway</keyword>
<dbReference type="Pfam" id="PF00413">
    <property type="entry name" value="Peptidase_M10"/>
    <property type="match status" value="1"/>
</dbReference>
<comment type="caution">
    <text evidence="32">The sequence shown here is derived from an EMBL/GenBank/DDBJ whole genome shotgun (WGS) entry which is preliminary data.</text>
</comment>
<evidence type="ECO:0000256" key="4">
    <source>
        <dbReference type="ARBA" id="ARBA00010370"/>
    </source>
</evidence>
<evidence type="ECO:0000256" key="12">
    <source>
        <dbReference type="ARBA" id="ARBA00022786"/>
    </source>
</evidence>
<dbReference type="GO" id="GO:0004222">
    <property type="term" value="F:metalloendopeptidase activity"/>
    <property type="evidence" value="ECO:0007669"/>
    <property type="project" value="InterPro"/>
</dbReference>
<dbReference type="Pfam" id="PF13920">
    <property type="entry name" value="zf-C3HC4_3"/>
    <property type="match status" value="2"/>
</dbReference>
<feature type="binding site" evidence="22">
    <location>
        <position position="1505"/>
    </location>
    <ligand>
        <name>Zn(2+)</name>
        <dbReference type="ChEBI" id="CHEBI:29105"/>
        <label>2</label>
        <note>catalytic</note>
    </ligand>
</feature>
<keyword evidence="10" id="KW-0677">Repeat</keyword>
<dbReference type="PRINTS" id="PR01415">
    <property type="entry name" value="ANKYRIN"/>
</dbReference>
<feature type="binding site" evidence="22">
    <location>
        <position position="1456"/>
    </location>
    <ligand>
        <name>Ca(2+)</name>
        <dbReference type="ChEBI" id="CHEBI:29108"/>
        <label>3</label>
    </ligand>
</feature>
<dbReference type="InterPro" id="IPR013083">
    <property type="entry name" value="Znf_RING/FYVE/PHD"/>
</dbReference>
<keyword evidence="34" id="KW-1185">Reference proteome</keyword>
<feature type="binding site" evidence="22">
    <location>
        <position position="1515"/>
    </location>
    <ligand>
        <name>Zn(2+)</name>
        <dbReference type="ChEBI" id="CHEBI:29105"/>
        <label>2</label>
        <note>catalytic</note>
    </ligand>
</feature>
<dbReference type="InterPro" id="IPR037252">
    <property type="entry name" value="Mib_Herc2_sf"/>
</dbReference>
<dbReference type="Pfam" id="PF13857">
    <property type="entry name" value="Ank_5"/>
    <property type="match status" value="1"/>
</dbReference>
<comment type="cofactor">
    <cofactor evidence="22">
        <name>Ca(2+)</name>
        <dbReference type="ChEBI" id="CHEBI:29108"/>
    </cofactor>
    <text evidence="22">Can bind about 5 Ca(2+) ions per subunit.</text>
</comment>
<feature type="domain" description="MIB/HERC2" evidence="30">
    <location>
        <begin position="141"/>
        <end position="219"/>
    </location>
</feature>
<dbReference type="SUPFAM" id="SSF55486">
    <property type="entry name" value="Metalloproteases ('zincins'), catalytic domain"/>
    <property type="match status" value="1"/>
</dbReference>
<feature type="binding site" evidence="22">
    <location>
        <position position="1464"/>
    </location>
    <ligand>
        <name>Zn(2+)</name>
        <dbReference type="ChEBI" id="CHEBI:29105"/>
        <label>1</label>
    </ligand>
</feature>
<evidence type="ECO:0000256" key="16">
    <source>
        <dbReference type="ARBA" id="ARBA00023043"/>
    </source>
</evidence>
<evidence type="ECO:0000256" key="21">
    <source>
        <dbReference type="PIRSR" id="PIRSR621190-1"/>
    </source>
</evidence>
<dbReference type="Pfam" id="PF12796">
    <property type="entry name" value="Ank_2"/>
    <property type="match status" value="2"/>
</dbReference>
<keyword evidence="13" id="KW-0378">Hydrolase</keyword>
<feature type="binding site" evidence="22">
    <location>
        <position position="1479"/>
    </location>
    <ligand>
        <name>Ca(2+)</name>
        <dbReference type="ChEBI" id="CHEBI:29108"/>
        <label>1</label>
    </ligand>
</feature>
<evidence type="ECO:0000259" key="27">
    <source>
        <dbReference type="PROSITE" id="PS50089"/>
    </source>
</evidence>
<dbReference type="InterPro" id="IPR010606">
    <property type="entry name" value="Mib_Herc2"/>
</dbReference>
<dbReference type="Gene3D" id="2.30.30.40">
    <property type="entry name" value="SH3 Domains"/>
    <property type="match status" value="2"/>
</dbReference>
<evidence type="ECO:0000256" key="7">
    <source>
        <dbReference type="ARBA" id="ARBA00022670"/>
    </source>
</evidence>
<dbReference type="CDD" id="cd04278">
    <property type="entry name" value="ZnMc_MMP"/>
    <property type="match status" value="1"/>
</dbReference>
<dbReference type="FunFam" id="3.30.60.90:FF:000004">
    <property type="entry name" value="Putative E3 ubiquitin-protein ligase MIB2"/>
    <property type="match status" value="1"/>
</dbReference>
<keyword evidence="7" id="KW-0645">Protease</keyword>
<dbReference type="SMART" id="SM00248">
    <property type="entry name" value="ANK"/>
    <property type="match status" value="8"/>
</dbReference>
<feature type="compositionally biased region" description="Acidic residues" evidence="26">
    <location>
        <begin position="1055"/>
        <end position="1066"/>
    </location>
</feature>
<feature type="repeat" description="ANK" evidence="23">
    <location>
        <begin position="445"/>
        <end position="477"/>
    </location>
</feature>
<keyword evidence="14 22" id="KW-0862">Zinc</keyword>
<evidence type="ECO:0000256" key="10">
    <source>
        <dbReference type="ARBA" id="ARBA00022737"/>
    </source>
</evidence>
<feature type="repeat" description="ANK" evidence="23">
    <location>
        <begin position="612"/>
        <end position="636"/>
    </location>
</feature>
<evidence type="ECO:0000256" key="11">
    <source>
        <dbReference type="ARBA" id="ARBA00022771"/>
    </source>
</evidence>
<evidence type="ECO:0000256" key="1">
    <source>
        <dbReference type="ARBA" id="ARBA00000900"/>
    </source>
</evidence>
<comment type="catalytic activity">
    <reaction evidence="1">
        <text>S-ubiquitinyl-[E2 ubiquitin-conjugating enzyme]-L-cysteine + [acceptor protein]-L-lysine = [E2 ubiquitin-conjugating enzyme]-L-cysteine + N(6)-ubiquitinyl-[acceptor protein]-L-lysine.</text>
        <dbReference type="EC" id="2.3.2.27"/>
    </reaction>
</comment>
<evidence type="ECO:0000313" key="32">
    <source>
        <dbReference type="EMBL" id="KAG0119179.1"/>
    </source>
</evidence>
<dbReference type="InterPro" id="IPR040847">
    <property type="entry name" value="SH3_15"/>
</dbReference>
<dbReference type="GO" id="GO:0016567">
    <property type="term" value="P:protein ubiquitination"/>
    <property type="evidence" value="ECO:0007669"/>
    <property type="project" value="UniProtKB-UniPathway"/>
</dbReference>
<dbReference type="FunFam" id="3.40.390.10:FF:000024">
    <property type="entry name" value="Matrix metallopeptidase 23B"/>
    <property type="match status" value="1"/>
</dbReference>
<keyword evidence="22" id="KW-0106">Calcium</keyword>
<dbReference type="Gene3D" id="1.10.10.1940">
    <property type="match status" value="1"/>
</dbReference>
<protein>
    <recommendedName>
        <fullName evidence="18">E3 ubiquitin-protein ligase MIB2</fullName>
        <ecNumber evidence="5">2.3.2.27</ecNumber>
    </recommendedName>
    <alternativeName>
        <fullName evidence="19">Mind bomb homolog 2</fullName>
    </alternativeName>
    <alternativeName>
        <fullName evidence="20">RING-type E3 ubiquitin transferase MIB2</fullName>
    </alternativeName>
</protein>
<comment type="similarity">
    <text evidence="4">Belongs to the peptidase M10A family.</text>
</comment>
<dbReference type="GO" id="GO:0008270">
    <property type="term" value="F:zinc ion binding"/>
    <property type="evidence" value="ECO:0007669"/>
    <property type="project" value="UniProtKB-KW"/>
</dbReference>
<feature type="binding site" evidence="22">
    <location>
        <position position="1433"/>
    </location>
    <ligand>
        <name>Ca(2+)</name>
        <dbReference type="ChEBI" id="CHEBI:29108"/>
        <label>2</label>
    </ligand>
</feature>
<name>A0A835TWR1_9PASS</name>
<dbReference type="InterPro" id="IPR024079">
    <property type="entry name" value="MetalloPept_cat_dom_sf"/>
</dbReference>
<feature type="domain" description="MIB/HERC2" evidence="30">
    <location>
        <begin position="1"/>
        <end position="72"/>
    </location>
</feature>
<dbReference type="InterPro" id="IPR000433">
    <property type="entry name" value="Znf_ZZ"/>
</dbReference>
<dbReference type="SUPFAM" id="SSF48403">
    <property type="entry name" value="Ankyrin repeat"/>
    <property type="match status" value="1"/>
</dbReference>
<dbReference type="FunFam" id="1.25.40.20:FF:000110">
    <property type="entry name" value="Mindbomb E3 ubiquitin protein ligase 2"/>
    <property type="match status" value="1"/>
</dbReference>
<reference evidence="32" key="1">
    <citation type="submission" date="2020-10" db="EMBL/GenBank/DDBJ databases">
        <title>Feather gene expression reveals the developmental basis of iridescence in African starlings.</title>
        <authorList>
            <person name="Rubenstein D.R."/>
        </authorList>
    </citation>
    <scope>NUCLEOTIDE SEQUENCE</scope>
    <source>
        <strain evidence="32">SS15</strain>
        <tissue evidence="32">Liver</tissue>
    </source>
</reference>
<feature type="repeat" description="ANK" evidence="23">
    <location>
        <begin position="478"/>
        <end position="510"/>
    </location>
</feature>
<dbReference type="SUPFAM" id="SSF48726">
    <property type="entry name" value="Immunoglobulin"/>
    <property type="match status" value="1"/>
</dbReference>
<reference evidence="33 34" key="2">
    <citation type="journal article" date="2021" name="J. Hered.">
        <title>Feather Gene Expression Elucidates the Developmental Basis of Plumage Iridescence in African Starlings.</title>
        <authorList>
            <person name="Rubenstein D.R."/>
            <person name="Corvelo A."/>
            <person name="MacManes M.D."/>
            <person name="Maia R."/>
            <person name="Narzisi G."/>
            <person name="Rousaki A."/>
            <person name="Vandenabeele P."/>
            <person name="Shawkey M.D."/>
            <person name="Solomon J."/>
        </authorList>
    </citation>
    <scope>NUCLEOTIDE SEQUENCE [LARGE SCALE GENOMIC DNA]</scope>
    <source>
        <strain evidence="33">SS15</strain>
    </source>
</reference>
<dbReference type="PANTHER" id="PTHR24202">
    <property type="entry name" value="E3 UBIQUITIN-PROTEIN LIGASE MIB2"/>
    <property type="match status" value="1"/>
</dbReference>
<keyword evidence="25" id="KW-1015">Disulfide bond</keyword>
<dbReference type="GO" id="GO:0005737">
    <property type="term" value="C:cytoplasm"/>
    <property type="evidence" value="ECO:0007669"/>
    <property type="project" value="UniProtKB-SubCell"/>
</dbReference>
<dbReference type="PROSITE" id="PS50835">
    <property type="entry name" value="IG_LIKE"/>
    <property type="match status" value="1"/>
</dbReference>
<dbReference type="SMART" id="SM00184">
    <property type="entry name" value="RING"/>
    <property type="match status" value="2"/>
</dbReference>
<dbReference type="InterPro" id="IPR007110">
    <property type="entry name" value="Ig-like_dom"/>
</dbReference>
<dbReference type="InterPro" id="IPR002110">
    <property type="entry name" value="Ankyrin_rpt"/>
</dbReference>
<dbReference type="InterPro" id="IPR043145">
    <property type="entry name" value="Znf_ZZ_sf"/>
</dbReference>
<feature type="domain" description="RING-type" evidence="27">
    <location>
        <begin position="920"/>
        <end position="953"/>
    </location>
</feature>
<evidence type="ECO:0000256" key="8">
    <source>
        <dbReference type="ARBA" id="ARBA00022679"/>
    </source>
</evidence>
<feature type="binding site" evidence="22">
    <location>
        <position position="1457"/>
    </location>
    <ligand>
        <name>Ca(2+)</name>
        <dbReference type="ChEBI" id="CHEBI:29108"/>
        <label>3</label>
    </ligand>
</feature>
<evidence type="ECO:0000256" key="18">
    <source>
        <dbReference type="ARBA" id="ARBA00071885"/>
    </source>
</evidence>
<dbReference type="SUPFAM" id="SSF159034">
    <property type="entry name" value="Mib/herc2 domain-like"/>
    <property type="match status" value="2"/>
</dbReference>
<dbReference type="OrthoDB" id="2122982at2759"/>
<dbReference type="PROSITE" id="PS50135">
    <property type="entry name" value="ZF_ZZ_2"/>
    <property type="match status" value="1"/>
</dbReference>
<organism evidence="32">
    <name type="scientific">Lamprotornis superbus</name>
    <dbReference type="NCBI Taxonomy" id="245042"/>
    <lineage>
        <taxon>Eukaryota</taxon>
        <taxon>Metazoa</taxon>
        <taxon>Chordata</taxon>
        <taxon>Craniata</taxon>
        <taxon>Vertebrata</taxon>
        <taxon>Euteleostomi</taxon>
        <taxon>Archelosauria</taxon>
        <taxon>Archosauria</taxon>
        <taxon>Dinosauria</taxon>
        <taxon>Saurischia</taxon>
        <taxon>Theropoda</taxon>
        <taxon>Coelurosauria</taxon>
        <taxon>Aves</taxon>
        <taxon>Neognathae</taxon>
        <taxon>Neoaves</taxon>
        <taxon>Telluraves</taxon>
        <taxon>Australaves</taxon>
        <taxon>Passeriformes</taxon>
        <taxon>Sturnidae</taxon>
        <taxon>Lamprotornis</taxon>
    </lineage>
</organism>
<dbReference type="InterPro" id="IPR001818">
    <property type="entry name" value="Pept_M10_metallopeptidase"/>
</dbReference>
<sequence length="1685" mass="187747">MEVGMRVVRGVDWKWGSQDSGEGNVGTVVEIGRTGSPTTPDKTVVVQWDQGNRTNYRTGFQGAYDLLLYDNAQIGVRHPNIICDCCKKHGIRGMRWKCKMCFDYDLCTQCYMNNKHDLSHSFERYETAHSQPVLVSPRQNLTRITLKGTFQGAKVVRGPDWEWGNQDGGEGKTGRVVDIRGWDVETGRSVASVTWADGTTNVYRVGHKGKVDLKCTVEASGGFYYKEHLPKLGKPAELQRKESTDRHPFQHGDKVKCLLDIDILREMQEGHGGWNPKMAEFIGQTGTVHRITDRGDVRVQFNSDTRWTFHPGALTKLNTFWVGDVVRVIDDMETVKRFQPGHGEWTDEMAPTLGHIGKVIKVYGDGDLRVSVGGQSWTFNPACLTAYQREEEANLMTTESAKEPKSTLVTVLEKLLSQRTESEHAGCLVICAALNNAAKVDAKNQGRTALQIASYQGHLEVVKTLLQAHANIDLRDDEGDTALHYAAFGNQAEVARVLLAKGASADLLNNAKCTALSIAVSQGFTEVVRALCELNCDVNLPDSQGDTPLHYAITLDYKVVIEILTEVPNIDFTVQNCQGFNLLHYSALKGNKLAIKKILARARQLVDSKKEDGFTALHLAALNNHMEVAEILIKEGRCDVNVKNNRNQSPLHLAVIQGHVGMVQLLVSQGSDVNAEDEDGDTAMHIALERQQLMALAMEKREGEMGAALLSKASGFLGNVELNVGTAIACYLAQEGADINYANHRGKSPLDLITDGRIVQIVKDFSQKFREQQISSESSTITCSLRRVHTTPNTMTNLSVSSVAVPTECLVCSELALLIHFFPCQHSIVCEECSRRMKKCIKCQVTITKKLKQGMSWLFLLSVQCEWDAAAEEQEPWLSPAVPTDSTEVECSPSSECTEQRKLMEELQSRYRQMEERITCPICIDDQIKLVFQCGHGSCPDCSTALTVCPICRQAIRERIPIFRIPIFEDASLPDKILIFVWGCFTLREDPDLHLGLFHPLRGSPSLCGAASLPERILILEDASLPTQPHSSCASPPWRRLARWKKQGSTGGMCQEEEEEEEEEETPLGRDSPSLTRAAHPPPPLNQPPLQSSRTDSLGCSRGIQDPIPEEIPGISSATCQGQGADVPKEPPLNPWGSTAANLDARRAVCSETPELSIHNAKGSWELKAEISKCFLKEGLCEGFLIPFTWAKEELSRELFETALVVHSSGCRAAHKRSKCELKDYRCVLCRECLECLSQKLLQKLLKNDMDQAEQLSAGRRKSSLSLDKKSSGCRATLGVLCLFPVLAVLAVLEYPAGAAVQEIQVRRRDLILECLGGEGGVKERCRKLQTAPAACGMCCEAGQTLLLQLLYHGHWSWLLGTPPGPPARRRRYTITPGHLKWDHFNLTYKILSFPRNLLSARDTRRGLVAAFRMWSEVSPFSFREVPRHLPSDLKIGFYSINHTDCLESLTHHCFDGTTGELAHAFFPPHGEIHFDDHEYWILGNTRFSWKKGVWLTDLVHVAAHEIGHALGLMHSLNPNALMHINATLTGKKSISQDEVWGIHRLYGCKDRLVMCPSWAKKGFCEKRRKLMKKHCPSTCDFCYEFPFPTVPPTLPPPRTKTKTVSEGRNVTFRCGQKIIHKKGKVYWYKDKELLEYSYPGYLSLNEDHMSIIANAINEGTYTCIKAEAPKSGKKHLLQNGSANI</sequence>
<keyword evidence="8" id="KW-0808">Transferase</keyword>
<dbReference type="SUPFAM" id="SSF57850">
    <property type="entry name" value="RING/U-box"/>
    <property type="match status" value="2"/>
</dbReference>
<feature type="binding site" evidence="22">
    <location>
        <position position="1476"/>
    </location>
    <ligand>
        <name>Ca(2+)</name>
        <dbReference type="ChEBI" id="CHEBI:29108"/>
        <label>3</label>
    </ligand>
</feature>
<feature type="domain" description="ZZ-type" evidence="28">
    <location>
        <begin position="78"/>
        <end position="130"/>
    </location>
</feature>
<feature type="active site" evidence="21">
    <location>
        <position position="1506"/>
    </location>
</feature>
<dbReference type="SMART" id="SM00291">
    <property type="entry name" value="ZnF_ZZ"/>
    <property type="match status" value="1"/>
</dbReference>
<dbReference type="PROSITE" id="PS51416">
    <property type="entry name" value="MIB_HERC2"/>
    <property type="match status" value="2"/>
</dbReference>
<keyword evidence="6" id="KW-0963">Cytoplasm</keyword>
<dbReference type="Pfam" id="PF00023">
    <property type="entry name" value="Ank"/>
    <property type="match status" value="1"/>
</dbReference>
<feature type="binding site" evidence="22">
    <location>
        <position position="1509"/>
    </location>
    <ligand>
        <name>Zn(2+)</name>
        <dbReference type="ChEBI" id="CHEBI:29105"/>
        <label>2</label>
        <note>catalytic</note>
    </ligand>
</feature>
<keyword evidence="11 24" id="KW-0863">Zinc-finger</keyword>
<accession>A0A835TWR1</accession>
<dbReference type="PROSITE" id="PS50089">
    <property type="entry name" value="ZF_RING_2"/>
    <property type="match status" value="1"/>
</dbReference>